<dbReference type="RefSeq" id="WP_187019131.1">
    <property type="nucleotide sequence ID" value="NZ_JACRUK010000027.1"/>
</dbReference>
<dbReference type="CDD" id="cd14789">
    <property type="entry name" value="Tiki"/>
    <property type="match status" value="1"/>
</dbReference>
<feature type="chain" id="PRO_5037163838" evidence="1">
    <location>
        <begin position="22"/>
        <end position="290"/>
    </location>
</feature>
<dbReference type="Proteomes" id="UP000641454">
    <property type="component" value="Unassembled WGS sequence"/>
</dbReference>
<dbReference type="PROSITE" id="PS51677">
    <property type="entry name" value="NODB"/>
    <property type="match status" value="1"/>
</dbReference>
<sequence>MKIFRTILLGLPIVTTVMLNAQSQSTLLWKIEKQGKKTSYVFLSTNVCSSGDNLIKLESEVLPKVDVIAVEQNLNTEENKKSVQNSIAVTDNSQKLKNILSSDDYQKIIAYAKEKAGMTEQMVNMFKPFYVNAFLLMSANPCGATSGYRIENDLQSFSLKNKKTYTELLGVNDYVQLMDAGTKDYWKNNISYIFNNPDEAKAAIENKNKFYSSGNEDALKTLYTYNQYLKIKYSEDMVKKYADIILPKIEKLTTDSAVLFTIDPGYFTTTDNNLYENLKKAGYTITAVTF</sequence>
<evidence type="ECO:0000259" key="2">
    <source>
        <dbReference type="PROSITE" id="PS51677"/>
    </source>
</evidence>
<feature type="signal peptide" evidence="1">
    <location>
        <begin position="1"/>
        <end position="21"/>
    </location>
</feature>
<accession>A0A923N1R4</accession>
<protein>
    <submittedName>
        <fullName evidence="3">TraB/GumN family protein</fullName>
    </submittedName>
</protein>
<dbReference type="EMBL" id="JACRUL010000027">
    <property type="protein sequence ID" value="MBC5845044.1"/>
    <property type="molecule type" value="Genomic_DNA"/>
</dbReference>
<evidence type="ECO:0000313" key="3">
    <source>
        <dbReference type="EMBL" id="MBC5845044.1"/>
    </source>
</evidence>
<organism evidence="3 4">
    <name type="scientific">Flavobacterium muglaense</name>
    <dbReference type="NCBI Taxonomy" id="2764716"/>
    <lineage>
        <taxon>Bacteria</taxon>
        <taxon>Pseudomonadati</taxon>
        <taxon>Bacteroidota</taxon>
        <taxon>Flavobacteriia</taxon>
        <taxon>Flavobacteriales</taxon>
        <taxon>Flavobacteriaceae</taxon>
        <taxon>Flavobacterium</taxon>
    </lineage>
</organism>
<evidence type="ECO:0000256" key="1">
    <source>
        <dbReference type="SAM" id="SignalP"/>
    </source>
</evidence>
<dbReference type="Pfam" id="PF01963">
    <property type="entry name" value="TraB_PrgY_gumN"/>
    <property type="match status" value="1"/>
</dbReference>
<proteinExistence type="predicted"/>
<comment type="caution">
    <text evidence="3">The sequence shown here is derived from an EMBL/GenBank/DDBJ whole genome shotgun (WGS) entry which is preliminary data.</text>
</comment>
<dbReference type="InterPro" id="IPR002816">
    <property type="entry name" value="TraB/PrgY/GumN_fam"/>
</dbReference>
<reference evidence="3 4" key="1">
    <citation type="submission" date="2020-08" db="EMBL/GenBank/DDBJ databases">
        <title>Description of novel Flavobacterium F-392 isolate.</title>
        <authorList>
            <person name="Saticioglu I.B."/>
            <person name="Duman M."/>
            <person name="Altun S."/>
        </authorList>
    </citation>
    <scope>NUCLEOTIDE SEQUENCE [LARGE SCALE GENOMIC DNA]</scope>
    <source>
        <strain evidence="3 4">F-392</strain>
    </source>
</reference>
<dbReference type="GO" id="GO:0005975">
    <property type="term" value="P:carbohydrate metabolic process"/>
    <property type="evidence" value="ECO:0007669"/>
    <property type="project" value="InterPro"/>
</dbReference>
<keyword evidence="4" id="KW-1185">Reference proteome</keyword>
<dbReference type="AlphaFoldDB" id="A0A923N1R4"/>
<feature type="domain" description="NodB homology" evidence="2">
    <location>
        <begin position="256"/>
        <end position="290"/>
    </location>
</feature>
<dbReference type="GO" id="GO:0016810">
    <property type="term" value="F:hydrolase activity, acting on carbon-nitrogen (but not peptide) bonds"/>
    <property type="evidence" value="ECO:0007669"/>
    <property type="project" value="InterPro"/>
</dbReference>
<evidence type="ECO:0000313" key="4">
    <source>
        <dbReference type="Proteomes" id="UP000641454"/>
    </source>
</evidence>
<name>A0A923N1R4_9FLAO</name>
<keyword evidence="1" id="KW-0732">Signal</keyword>
<gene>
    <name evidence="3" type="ORF">H8R25_11400</name>
</gene>
<dbReference type="InterPro" id="IPR002509">
    <property type="entry name" value="NODB_dom"/>
</dbReference>